<sequence length="324" mass="38315">MKILCWNVRGLGSLRTVRRLQHMLKNYRPQIVFFMETKLNTNRMERVRRQCGFFNGIDVPAEGFRGGLSLGWNGGHLVNLKSLSKNHIDVEIQEDEEKPRWRFMGFYGASEVRNKAETWDLLRRLGGNNSLPWLVGGDFNDILYAHEKKGCLSREEARMEAFRRTLEECLLEDIERGRILERNIRERIDGCVARDTWFQIFPNYSLRHLSYSFSDHCPLLVETKDGRRGKNPSRFHFESWWVLEESYEEEIKKLWEKSSGSYFNRMTALANGLKVWAGKMQFKHKGEVQRLNKRLEELNDNERSEGNFAELMDVKLHLNMEMDK</sequence>
<comment type="caution">
    <text evidence="2">The sequence shown here is derived from an EMBL/GenBank/DDBJ whole genome shotgun (WGS) entry which is preliminary data.</text>
</comment>
<evidence type="ECO:0000313" key="2">
    <source>
        <dbReference type="EMBL" id="KAA3474615.1"/>
    </source>
</evidence>
<dbReference type="OrthoDB" id="1001388at2759"/>
<keyword evidence="2" id="KW-0808">Transferase</keyword>
<gene>
    <name evidence="2" type="ORF">EPI10_024884</name>
</gene>
<reference evidence="3" key="1">
    <citation type="journal article" date="2019" name="Plant Biotechnol. J.">
        <title>Genome sequencing of the Australian wild diploid species Gossypium australe highlights disease resistance and delayed gland morphogenesis.</title>
        <authorList>
            <person name="Cai Y."/>
            <person name="Cai X."/>
            <person name="Wang Q."/>
            <person name="Wang P."/>
            <person name="Zhang Y."/>
            <person name="Cai C."/>
            <person name="Xu Y."/>
            <person name="Wang K."/>
            <person name="Zhou Z."/>
            <person name="Wang C."/>
            <person name="Geng S."/>
            <person name="Li B."/>
            <person name="Dong Q."/>
            <person name="Hou Y."/>
            <person name="Wang H."/>
            <person name="Ai P."/>
            <person name="Liu Z."/>
            <person name="Yi F."/>
            <person name="Sun M."/>
            <person name="An G."/>
            <person name="Cheng J."/>
            <person name="Zhang Y."/>
            <person name="Shi Q."/>
            <person name="Xie Y."/>
            <person name="Shi X."/>
            <person name="Chang Y."/>
            <person name="Huang F."/>
            <person name="Chen Y."/>
            <person name="Hong S."/>
            <person name="Mi L."/>
            <person name="Sun Q."/>
            <person name="Zhang L."/>
            <person name="Zhou B."/>
            <person name="Peng R."/>
            <person name="Zhang X."/>
            <person name="Liu F."/>
        </authorList>
    </citation>
    <scope>NUCLEOTIDE SEQUENCE [LARGE SCALE GENOMIC DNA]</scope>
    <source>
        <strain evidence="3">cv. PA1801</strain>
    </source>
</reference>
<organism evidence="2 3">
    <name type="scientific">Gossypium australe</name>
    <dbReference type="NCBI Taxonomy" id="47621"/>
    <lineage>
        <taxon>Eukaryota</taxon>
        <taxon>Viridiplantae</taxon>
        <taxon>Streptophyta</taxon>
        <taxon>Embryophyta</taxon>
        <taxon>Tracheophyta</taxon>
        <taxon>Spermatophyta</taxon>
        <taxon>Magnoliopsida</taxon>
        <taxon>eudicotyledons</taxon>
        <taxon>Gunneridae</taxon>
        <taxon>Pentapetalae</taxon>
        <taxon>rosids</taxon>
        <taxon>malvids</taxon>
        <taxon>Malvales</taxon>
        <taxon>Malvaceae</taxon>
        <taxon>Malvoideae</taxon>
        <taxon>Gossypium</taxon>
    </lineage>
</organism>
<keyword evidence="2" id="KW-0548">Nucleotidyltransferase</keyword>
<dbReference type="SUPFAM" id="SSF56219">
    <property type="entry name" value="DNase I-like"/>
    <property type="match status" value="1"/>
</dbReference>
<keyword evidence="3" id="KW-1185">Reference proteome</keyword>
<evidence type="ECO:0000259" key="1">
    <source>
        <dbReference type="Pfam" id="PF03372"/>
    </source>
</evidence>
<keyword evidence="2" id="KW-0695">RNA-directed DNA polymerase</keyword>
<name>A0A5B6W0B6_9ROSI</name>
<dbReference type="Proteomes" id="UP000325315">
    <property type="component" value="Unassembled WGS sequence"/>
</dbReference>
<protein>
    <submittedName>
        <fullName evidence="2">Reverse transcriptase</fullName>
    </submittedName>
</protein>
<dbReference type="InterPro" id="IPR036691">
    <property type="entry name" value="Endo/exonu/phosph_ase_sf"/>
</dbReference>
<dbReference type="EMBL" id="SMMG02000005">
    <property type="protein sequence ID" value="KAA3474615.1"/>
    <property type="molecule type" value="Genomic_DNA"/>
</dbReference>
<dbReference type="InterPro" id="IPR005135">
    <property type="entry name" value="Endo/exonuclease/phosphatase"/>
</dbReference>
<dbReference type="Pfam" id="PF03372">
    <property type="entry name" value="Exo_endo_phos"/>
    <property type="match status" value="1"/>
</dbReference>
<feature type="domain" description="Endonuclease/exonuclease/phosphatase" evidence="1">
    <location>
        <begin position="5"/>
        <end position="195"/>
    </location>
</feature>
<dbReference type="PANTHER" id="PTHR35218">
    <property type="entry name" value="RNASE H DOMAIN-CONTAINING PROTEIN"/>
    <property type="match status" value="1"/>
</dbReference>
<proteinExistence type="predicted"/>
<dbReference type="PANTHER" id="PTHR35218:SF9">
    <property type="entry name" value="ENDONUCLEASE_EXONUCLEASE_PHOSPHATASE DOMAIN-CONTAINING PROTEIN"/>
    <property type="match status" value="1"/>
</dbReference>
<accession>A0A5B6W0B6</accession>
<dbReference type="GO" id="GO:0003964">
    <property type="term" value="F:RNA-directed DNA polymerase activity"/>
    <property type="evidence" value="ECO:0007669"/>
    <property type="project" value="UniProtKB-KW"/>
</dbReference>
<dbReference type="AlphaFoldDB" id="A0A5B6W0B6"/>
<evidence type="ECO:0000313" key="3">
    <source>
        <dbReference type="Proteomes" id="UP000325315"/>
    </source>
</evidence>
<dbReference type="Gene3D" id="3.60.10.10">
    <property type="entry name" value="Endonuclease/exonuclease/phosphatase"/>
    <property type="match status" value="1"/>
</dbReference>